<reference evidence="2" key="2">
    <citation type="journal article" date="2013" name="PLoS Genet.">
        <title>Comparative genome structure, secondary metabolite, and effector coding capacity across Cochliobolus pathogens.</title>
        <authorList>
            <person name="Condon B.J."/>
            <person name="Leng Y."/>
            <person name="Wu D."/>
            <person name="Bushley K.E."/>
            <person name="Ohm R.A."/>
            <person name="Otillar R."/>
            <person name="Martin J."/>
            <person name="Schackwitz W."/>
            <person name="Grimwood J."/>
            <person name="MohdZainudin N."/>
            <person name="Xue C."/>
            <person name="Wang R."/>
            <person name="Manning V.A."/>
            <person name="Dhillon B."/>
            <person name="Tu Z.J."/>
            <person name="Steffenson B.J."/>
            <person name="Salamov A."/>
            <person name="Sun H."/>
            <person name="Lowry S."/>
            <person name="LaButti K."/>
            <person name="Han J."/>
            <person name="Copeland A."/>
            <person name="Lindquist E."/>
            <person name="Barry K."/>
            <person name="Schmutz J."/>
            <person name="Baker S.E."/>
            <person name="Ciuffetti L.M."/>
            <person name="Grigoriev I.V."/>
            <person name="Zhong S."/>
            <person name="Turgeon B.G."/>
        </authorList>
    </citation>
    <scope>NUCLEOTIDE SEQUENCE [LARGE SCALE GENOMIC DNA]</scope>
    <source>
        <strain evidence="2">C5 / ATCC 48332 / race O</strain>
    </source>
</reference>
<keyword evidence="2" id="KW-1185">Reference proteome</keyword>
<reference evidence="1 2" key="1">
    <citation type="journal article" date="2012" name="PLoS Pathog.">
        <title>Diverse lifestyles and strategies of plant pathogenesis encoded in the genomes of eighteen Dothideomycetes fungi.</title>
        <authorList>
            <person name="Ohm R.A."/>
            <person name="Feau N."/>
            <person name="Henrissat B."/>
            <person name="Schoch C.L."/>
            <person name="Horwitz B.A."/>
            <person name="Barry K.W."/>
            <person name="Condon B.J."/>
            <person name="Copeland A.C."/>
            <person name="Dhillon B."/>
            <person name="Glaser F."/>
            <person name="Hesse C.N."/>
            <person name="Kosti I."/>
            <person name="LaButti K."/>
            <person name="Lindquist E.A."/>
            <person name="Lucas S."/>
            <person name="Salamov A.A."/>
            <person name="Bradshaw R.E."/>
            <person name="Ciuffetti L."/>
            <person name="Hamelin R.C."/>
            <person name="Kema G.H.J."/>
            <person name="Lawrence C."/>
            <person name="Scott J.A."/>
            <person name="Spatafora J.W."/>
            <person name="Turgeon B.G."/>
            <person name="de Wit P.J.G.M."/>
            <person name="Zhong S."/>
            <person name="Goodwin S.B."/>
            <person name="Grigoriev I.V."/>
        </authorList>
    </citation>
    <scope>NUCLEOTIDE SEQUENCE [LARGE SCALE GENOMIC DNA]</scope>
    <source>
        <strain evidence="2">C5 / ATCC 48332 / race O</strain>
    </source>
</reference>
<sequence length="52" mass="5533">TVKIQDASSGTCVHTLGGHSSFVILVVTRCSASLLQHNFILSKDYNTVAIVT</sequence>
<organism evidence="1 2">
    <name type="scientific">Cochliobolus heterostrophus (strain C5 / ATCC 48332 / race O)</name>
    <name type="common">Southern corn leaf blight fungus</name>
    <name type="synonym">Bipolaris maydis</name>
    <dbReference type="NCBI Taxonomy" id="701091"/>
    <lineage>
        <taxon>Eukaryota</taxon>
        <taxon>Fungi</taxon>
        <taxon>Dikarya</taxon>
        <taxon>Ascomycota</taxon>
        <taxon>Pezizomycotina</taxon>
        <taxon>Dothideomycetes</taxon>
        <taxon>Pleosporomycetidae</taxon>
        <taxon>Pleosporales</taxon>
        <taxon>Pleosporineae</taxon>
        <taxon>Pleosporaceae</taxon>
        <taxon>Bipolaris</taxon>
    </lineage>
</organism>
<dbReference type="HOGENOM" id="CLU_3092893_0_0_1"/>
<dbReference type="EMBL" id="KB445574">
    <property type="protein sequence ID" value="EMD93099.1"/>
    <property type="molecule type" value="Genomic_DNA"/>
</dbReference>
<dbReference type="Proteomes" id="UP000016936">
    <property type="component" value="Unassembled WGS sequence"/>
</dbReference>
<accession>M2U3G1</accession>
<gene>
    <name evidence="1" type="ORF">COCHEDRAFT_1098491</name>
</gene>
<proteinExistence type="predicted"/>
<dbReference type="AlphaFoldDB" id="M2U3G1"/>
<name>M2U3G1_COCH5</name>
<protein>
    <submittedName>
        <fullName evidence="1">Uncharacterized protein</fullName>
    </submittedName>
</protein>
<evidence type="ECO:0000313" key="1">
    <source>
        <dbReference type="EMBL" id="EMD93099.1"/>
    </source>
</evidence>
<evidence type="ECO:0000313" key="2">
    <source>
        <dbReference type="Proteomes" id="UP000016936"/>
    </source>
</evidence>
<feature type="non-terminal residue" evidence="1">
    <location>
        <position position="1"/>
    </location>
</feature>